<accession>A0A450TSR8</accession>
<name>A0A450TSR8_9GAMM</name>
<dbReference type="AlphaFoldDB" id="A0A450TSR8"/>
<proteinExistence type="predicted"/>
<reference evidence="1" key="1">
    <citation type="submission" date="2019-02" db="EMBL/GenBank/DDBJ databases">
        <authorList>
            <person name="Gruber-Vodicka R. H."/>
            <person name="Seah K. B. B."/>
        </authorList>
    </citation>
    <scope>NUCLEOTIDE SEQUENCE</scope>
    <source>
        <strain evidence="1">BECK_BZ131</strain>
    </source>
</reference>
<organism evidence="1">
    <name type="scientific">Candidatus Kentrum sp. FW</name>
    <dbReference type="NCBI Taxonomy" id="2126338"/>
    <lineage>
        <taxon>Bacteria</taxon>
        <taxon>Pseudomonadati</taxon>
        <taxon>Pseudomonadota</taxon>
        <taxon>Gammaproteobacteria</taxon>
        <taxon>Candidatus Kentrum</taxon>
    </lineage>
</organism>
<dbReference type="EMBL" id="CAADFE010000028">
    <property type="protein sequence ID" value="VFJ71610.1"/>
    <property type="molecule type" value="Genomic_DNA"/>
</dbReference>
<evidence type="ECO:0000313" key="1">
    <source>
        <dbReference type="EMBL" id="VFJ71610.1"/>
    </source>
</evidence>
<protein>
    <submittedName>
        <fullName evidence="1">Uncharacterized protein</fullName>
    </submittedName>
</protein>
<gene>
    <name evidence="1" type="ORF">BECKFW1821C_GA0114237_10284</name>
</gene>
<sequence length="53" mass="5923">MTFRAATETPARSEDGGSSMLIEEIVVLGGDNPIDYHHDVLAIQRIEFLHQLQ</sequence>